<evidence type="ECO:0000259" key="1">
    <source>
        <dbReference type="Pfam" id="PF13960"/>
    </source>
</evidence>
<dbReference type="Proteomes" id="UP000298416">
    <property type="component" value="Unassembled WGS sequence"/>
</dbReference>
<reference evidence="2" key="1">
    <citation type="submission" date="2018-01" db="EMBL/GenBank/DDBJ databases">
        <authorList>
            <person name="Mao J.F."/>
        </authorList>
    </citation>
    <scope>NUCLEOTIDE SEQUENCE</scope>
    <source>
        <strain evidence="2">Huo1</strain>
        <tissue evidence="2">Leaf</tissue>
    </source>
</reference>
<dbReference type="InterPro" id="IPR025452">
    <property type="entry name" value="DUF4218"/>
</dbReference>
<sequence>MAVSKMYYFPLTPRLQRLYASKTTTAEMRWHATSIDDEVGRKEAYFGISPTGKTCKTKDTTKSKEELNQYCARPEFKRNETTRMFPKASYTLDNREKKVLCEWVKSLKFPDRFSDHILIILCNLERIFPPSFFDSMEHLTVHLADEASLAGPVQYRWVYPFERLFEDEMLSANPRLSDSDLGDMVDTQFVEWFRRFVGNQGPSDMNKYIRDVAKGPLVKVKTYHGYVVNGYRLSKFEPFVVANQANQVYYCSYPSMNQSRKDWREVCKVKARSRVEVPNPATSSTVIEQPPMNCI</sequence>
<accession>A0A8X8X610</accession>
<feature type="domain" description="DUF4218" evidence="1">
    <location>
        <begin position="113"/>
        <end position="165"/>
    </location>
</feature>
<dbReference type="PANTHER" id="PTHR48258">
    <property type="entry name" value="DUF4218 DOMAIN-CONTAINING PROTEIN-RELATED"/>
    <property type="match status" value="1"/>
</dbReference>
<proteinExistence type="predicted"/>
<dbReference type="PANTHER" id="PTHR48258:SF3">
    <property type="entry name" value="FK506-BINDING PROTEIN 4-LIKE ISOFORM X1"/>
    <property type="match status" value="1"/>
</dbReference>
<dbReference type="Pfam" id="PF13960">
    <property type="entry name" value="DUF4218"/>
    <property type="match status" value="1"/>
</dbReference>
<name>A0A8X8X610_SALSN</name>
<gene>
    <name evidence="2" type="ORF">SASPL_133647</name>
</gene>
<dbReference type="AlphaFoldDB" id="A0A8X8X610"/>
<organism evidence="2">
    <name type="scientific">Salvia splendens</name>
    <name type="common">Scarlet sage</name>
    <dbReference type="NCBI Taxonomy" id="180675"/>
    <lineage>
        <taxon>Eukaryota</taxon>
        <taxon>Viridiplantae</taxon>
        <taxon>Streptophyta</taxon>
        <taxon>Embryophyta</taxon>
        <taxon>Tracheophyta</taxon>
        <taxon>Spermatophyta</taxon>
        <taxon>Magnoliopsida</taxon>
        <taxon>eudicotyledons</taxon>
        <taxon>Gunneridae</taxon>
        <taxon>Pentapetalae</taxon>
        <taxon>asterids</taxon>
        <taxon>lamiids</taxon>
        <taxon>Lamiales</taxon>
        <taxon>Lamiaceae</taxon>
        <taxon>Nepetoideae</taxon>
        <taxon>Mentheae</taxon>
        <taxon>Salviinae</taxon>
        <taxon>Salvia</taxon>
        <taxon>Salvia subgen. Calosphace</taxon>
        <taxon>core Calosphace</taxon>
    </lineage>
</organism>
<protein>
    <recommendedName>
        <fullName evidence="1">DUF4218 domain-containing protein</fullName>
    </recommendedName>
</protein>
<keyword evidence="3" id="KW-1185">Reference proteome</keyword>
<evidence type="ECO:0000313" key="2">
    <source>
        <dbReference type="EMBL" id="KAG6406051.1"/>
    </source>
</evidence>
<evidence type="ECO:0000313" key="3">
    <source>
        <dbReference type="Proteomes" id="UP000298416"/>
    </source>
</evidence>
<comment type="caution">
    <text evidence="2">The sequence shown here is derived from an EMBL/GenBank/DDBJ whole genome shotgun (WGS) entry which is preliminary data.</text>
</comment>
<dbReference type="EMBL" id="PNBA02000012">
    <property type="protein sequence ID" value="KAG6406051.1"/>
    <property type="molecule type" value="Genomic_DNA"/>
</dbReference>
<reference evidence="2" key="2">
    <citation type="submission" date="2020-08" db="EMBL/GenBank/DDBJ databases">
        <title>Plant Genome Project.</title>
        <authorList>
            <person name="Zhang R.-G."/>
        </authorList>
    </citation>
    <scope>NUCLEOTIDE SEQUENCE</scope>
    <source>
        <strain evidence="2">Huo1</strain>
        <tissue evidence="2">Leaf</tissue>
    </source>
</reference>